<dbReference type="RefSeq" id="WP_204024999.1">
    <property type="nucleotide sequence ID" value="NZ_BOOW01000015.1"/>
</dbReference>
<name>A0A919REM1_9ACTN</name>
<dbReference type="InterPro" id="IPR006311">
    <property type="entry name" value="TAT_signal"/>
</dbReference>
<keyword evidence="2" id="KW-1185">Reference proteome</keyword>
<dbReference type="AlphaFoldDB" id="A0A919REM1"/>
<organism evidence="1 2">
    <name type="scientific">Sinosporangium siamense</name>
    <dbReference type="NCBI Taxonomy" id="1367973"/>
    <lineage>
        <taxon>Bacteria</taxon>
        <taxon>Bacillati</taxon>
        <taxon>Actinomycetota</taxon>
        <taxon>Actinomycetes</taxon>
        <taxon>Streptosporangiales</taxon>
        <taxon>Streptosporangiaceae</taxon>
        <taxon>Sinosporangium</taxon>
    </lineage>
</organism>
<dbReference type="PROSITE" id="PS51318">
    <property type="entry name" value="TAT"/>
    <property type="match status" value="1"/>
</dbReference>
<dbReference type="EMBL" id="BOOW01000015">
    <property type="protein sequence ID" value="GII92287.1"/>
    <property type="molecule type" value="Genomic_DNA"/>
</dbReference>
<accession>A0A919REM1</accession>
<comment type="caution">
    <text evidence="1">The sequence shown here is derived from an EMBL/GenBank/DDBJ whole genome shotgun (WGS) entry which is preliminary data.</text>
</comment>
<dbReference type="Proteomes" id="UP000606172">
    <property type="component" value="Unassembled WGS sequence"/>
</dbReference>
<gene>
    <name evidence="1" type="ORF">Ssi02_25180</name>
</gene>
<proteinExistence type="predicted"/>
<evidence type="ECO:0000313" key="1">
    <source>
        <dbReference type="EMBL" id="GII92287.1"/>
    </source>
</evidence>
<protein>
    <submittedName>
        <fullName evidence="1">Uncharacterized protein</fullName>
    </submittedName>
</protein>
<sequence length="229" mass="24474">MSNDLEGLTRRRFVSTLGALAVVSTTLVHLPDNAYAAVPVLGGPNGPTSENGWPIIDGKSLKPMALQGSDATVTVVSGAVATILEHVLRRFHYEIDTLGAEEVYSHSDKVTGGVAFESNYQSGTAVAIRPTVYPVGVAGGFFPNELLIIRDILAECDGVVSWGGDDRRNPKEGHFQIDVPPRSHLLGKVARKFDQWDIASRKGAGFEVDPFAPDRLAAAAELKAKQAPE</sequence>
<evidence type="ECO:0000313" key="2">
    <source>
        <dbReference type="Proteomes" id="UP000606172"/>
    </source>
</evidence>
<reference evidence="1" key="1">
    <citation type="submission" date="2021-01" db="EMBL/GenBank/DDBJ databases">
        <title>Whole genome shotgun sequence of Sinosporangium siamense NBRC 109515.</title>
        <authorList>
            <person name="Komaki H."/>
            <person name="Tamura T."/>
        </authorList>
    </citation>
    <scope>NUCLEOTIDE SEQUENCE</scope>
    <source>
        <strain evidence="1">NBRC 109515</strain>
    </source>
</reference>